<evidence type="ECO:0000256" key="1">
    <source>
        <dbReference type="ARBA" id="ARBA00004123"/>
    </source>
</evidence>
<dbReference type="Gene3D" id="2.60.120.650">
    <property type="entry name" value="Cupin"/>
    <property type="match status" value="1"/>
</dbReference>
<dbReference type="SUPFAM" id="SSF51197">
    <property type="entry name" value="Clavaminate synthase-like"/>
    <property type="match status" value="1"/>
</dbReference>
<dbReference type="EC" id="1.14.11.68" evidence="4"/>
<dbReference type="PANTHER" id="PTHR14017">
    <property type="entry name" value="LYSINE-SPECIFIC DEMETHYLASE"/>
    <property type="match status" value="1"/>
</dbReference>
<name>A0ABN9M1A3_9NEOB</name>
<keyword evidence="2" id="KW-0539">Nucleus</keyword>
<evidence type="ECO:0000313" key="8">
    <source>
        <dbReference type="Proteomes" id="UP001176940"/>
    </source>
</evidence>
<evidence type="ECO:0000256" key="2">
    <source>
        <dbReference type="ARBA" id="ARBA00023242"/>
    </source>
</evidence>
<protein>
    <recommendedName>
        <fullName evidence="4">[histone H3]-trimethyl-L-lysine(27) demethylase</fullName>
        <ecNumber evidence="4">1.14.11.68</ecNumber>
    </recommendedName>
</protein>
<dbReference type="PANTHER" id="PTHR14017:SF9">
    <property type="entry name" value="LYSINE-SPECIFIC DEMETHYLASE 6A"/>
    <property type="match status" value="1"/>
</dbReference>
<evidence type="ECO:0000256" key="3">
    <source>
        <dbReference type="ARBA" id="ARBA00034483"/>
    </source>
</evidence>
<comment type="similarity">
    <text evidence="3">Belongs to the UTX family.</text>
</comment>
<evidence type="ECO:0000256" key="5">
    <source>
        <dbReference type="ARBA" id="ARBA00048695"/>
    </source>
</evidence>
<gene>
    <name evidence="7" type="ORF">RIMI_LOCUS14609716</name>
</gene>
<comment type="caution">
    <text evidence="7">The sequence shown here is derived from an EMBL/GenBank/DDBJ whole genome shotgun (WGS) entry which is preliminary data.</text>
</comment>
<dbReference type="Proteomes" id="UP001176940">
    <property type="component" value="Unassembled WGS sequence"/>
</dbReference>
<keyword evidence="8" id="KW-1185">Reference proteome</keyword>
<feature type="non-terminal residue" evidence="7">
    <location>
        <position position="1"/>
    </location>
</feature>
<organism evidence="7 8">
    <name type="scientific">Ranitomeya imitator</name>
    <name type="common">mimic poison frog</name>
    <dbReference type="NCBI Taxonomy" id="111125"/>
    <lineage>
        <taxon>Eukaryota</taxon>
        <taxon>Metazoa</taxon>
        <taxon>Chordata</taxon>
        <taxon>Craniata</taxon>
        <taxon>Vertebrata</taxon>
        <taxon>Euteleostomi</taxon>
        <taxon>Amphibia</taxon>
        <taxon>Batrachia</taxon>
        <taxon>Anura</taxon>
        <taxon>Neobatrachia</taxon>
        <taxon>Hyloidea</taxon>
        <taxon>Dendrobatidae</taxon>
        <taxon>Dendrobatinae</taxon>
        <taxon>Ranitomeya</taxon>
    </lineage>
</organism>
<evidence type="ECO:0000256" key="4">
    <source>
        <dbReference type="ARBA" id="ARBA00034525"/>
    </source>
</evidence>
<feature type="non-terminal residue" evidence="7">
    <location>
        <position position="197"/>
    </location>
</feature>
<proteinExistence type="inferred from homology"/>
<evidence type="ECO:0000256" key="6">
    <source>
        <dbReference type="SAM" id="MobiDB-lite"/>
    </source>
</evidence>
<dbReference type="EMBL" id="CAUEEQ010037982">
    <property type="protein sequence ID" value="CAJ0954201.1"/>
    <property type="molecule type" value="Genomic_DNA"/>
</dbReference>
<feature type="compositionally biased region" description="Pro residues" evidence="6">
    <location>
        <begin position="22"/>
        <end position="36"/>
    </location>
</feature>
<sequence length="197" mass="22294">FYTIRNLGKNGLSNSSILLDKCPPPRPPPPPYPPLPTDKLNPPTPSIYLENKRDAFFPPLHQFCTNLNNPVTVIRGLAGALKLDLGLFSTKTLVEANTEHIVEVRTQLLQPSDENWDPTGTKKIWRCESSRSHTTIAKYAQYQAASFQESLREENEKKILHKDHSDSESTSSDNCGRKRKGPFKTIKFGTNIDYLMR</sequence>
<feature type="region of interest" description="Disordered" evidence="6">
    <location>
        <begin position="15"/>
        <end position="41"/>
    </location>
</feature>
<dbReference type="InterPro" id="IPR051630">
    <property type="entry name" value="Corepressor-Demethylase"/>
</dbReference>
<comment type="catalytic activity">
    <reaction evidence="5">
        <text>N(6),N(6),N(6)-trimethyl-L-lysyl(27)-[histone H3] + 2 2-oxoglutarate + 2 O2 = N(6)-methyl-L-lysyl(27)-[histone H3] + 2 formaldehyde + 2 succinate + 2 CO2</text>
        <dbReference type="Rhea" id="RHEA:60224"/>
        <dbReference type="Rhea" id="RHEA-COMP:15535"/>
        <dbReference type="Rhea" id="RHEA-COMP:15544"/>
        <dbReference type="ChEBI" id="CHEBI:15379"/>
        <dbReference type="ChEBI" id="CHEBI:16526"/>
        <dbReference type="ChEBI" id="CHEBI:16810"/>
        <dbReference type="ChEBI" id="CHEBI:16842"/>
        <dbReference type="ChEBI" id="CHEBI:30031"/>
        <dbReference type="ChEBI" id="CHEBI:61929"/>
        <dbReference type="ChEBI" id="CHEBI:61961"/>
        <dbReference type="EC" id="1.14.11.68"/>
    </reaction>
</comment>
<comment type="subcellular location">
    <subcellularLocation>
        <location evidence="1">Nucleus</location>
    </subcellularLocation>
</comment>
<feature type="region of interest" description="Disordered" evidence="6">
    <location>
        <begin position="159"/>
        <end position="180"/>
    </location>
</feature>
<reference evidence="7" key="1">
    <citation type="submission" date="2023-07" db="EMBL/GenBank/DDBJ databases">
        <authorList>
            <person name="Stuckert A."/>
        </authorList>
    </citation>
    <scope>NUCLEOTIDE SEQUENCE</scope>
</reference>
<evidence type="ECO:0000313" key="7">
    <source>
        <dbReference type="EMBL" id="CAJ0954201.1"/>
    </source>
</evidence>
<accession>A0ABN9M1A3</accession>